<evidence type="ECO:0000256" key="2">
    <source>
        <dbReference type="ARBA" id="ARBA00005532"/>
    </source>
</evidence>
<dbReference type="PANTHER" id="PTHR11741">
    <property type="entry name" value="ELONGATION FACTOR TS"/>
    <property type="match status" value="1"/>
</dbReference>
<name>A8H6L5_SHEPA</name>
<keyword evidence="4 7" id="KW-0963">Cytoplasm</keyword>
<evidence type="ECO:0000256" key="8">
    <source>
        <dbReference type="RuleBase" id="RU000642"/>
    </source>
</evidence>
<dbReference type="GO" id="GO:0005737">
    <property type="term" value="C:cytoplasm"/>
    <property type="evidence" value="ECO:0007669"/>
    <property type="project" value="UniProtKB-SubCell"/>
</dbReference>
<accession>A8H6L5</accession>
<dbReference type="InterPro" id="IPR001816">
    <property type="entry name" value="Transl_elong_EFTs/EF1B"/>
</dbReference>
<evidence type="ECO:0000256" key="1">
    <source>
        <dbReference type="ARBA" id="ARBA00004496"/>
    </source>
</evidence>
<keyword evidence="6 7" id="KW-0648">Protein biosynthesis</keyword>
<keyword evidence="5 7" id="KW-0251">Elongation factor</keyword>
<dbReference type="EMBL" id="CP000851">
    <property type="protein sequence ID" value="ABV88202.1"/>
    <property type="molecule type" value="Genomic_DNA"/>
</dbReference>
<evidence type="ECO:0000256" key="9">
    <source>
        <dbReference type="RuleBase" id="RU000643"/>
    </source>
</evidence>
<keyword evidence="12" id="KW-1185">Reference proteome</keyword>
<comment type="subcellular location">
    <subcellularLocation>
        <location evidence="1 7 9">Cytoplasm</location>
    </subcellularLocation>
</comment>
<evidence type="ECO:0000313" key="11">
    <source>
        <dbReference type="EMBL" id="ABV88202.1"/>
    </source>
</evidence>
<dbReference type="Gene3D" id="3.30.479.20">
    <property type="entry name" value="Elongation factor Ts, dimerisation domain"/>
    <property type="match status" value="2"/>
</dbReference>
<dbReference type="PROSITE" id="PS01126">
    <property type="entry name" value="EF_TS_1"/>
    <property type="match status" value="1"/>
</dbReference>
<dbReference type="FunFam" id="1.10.286.20:FF:000001">
    <property type="entry name" value="Elongation factor Ts"/>
    <property type="match status" value="1"/>
</dbReference>
<dbReference type="InterPro" id="IPR009060">
    <property type="entry name" value="UBA-like_sf"/>
</dbReference>
<dbReference type="FunFam" id="3.30.479.20:FF:000001">
    <property type="entry name" value="Elongation factor Ts"/>
    <property type="match status" value="1"/>
</dbReference>
<feature type="region of interest" description="Involved in Mg(2+) ion dislocation from EF-Tu" evidence="7">
    <location>
        <begin position="99"/>
        <end position="102"/>
    </location>
</feature>
<dbReference type="NCBIfam" id="TIGR00116">
    <property type="entry name" value="tsf"/>
    <property type="match status" value="1"/>
</dbReference>
<dbReference type="PROSITE" id="PS01127">
    <property type="entry name" value="EF_TS_2"/>
    <property type="match status" value="1"/>
</dbReference>
<gene>
    <name evidence="7" type="primary">tsf</name>
    <name evidence="11" type="ordered locus">Spea_2884</name>
</gene>
<evidence type="ECO:0000259" key="10">
    <source>
        <dbReference type="Pfam" id="PF00889"/>
    </source>
</evidence>
<dbReference type="SUPFAM" id="SSF46934">
    <property type="entry name" value="UBA-like"/>
    <property type="match status" value="1"/>
</dbReference>
<dbReference type="eggNOG" id="COG0264">
    <property type="taxonomic scope" value="Bacteria"/>
</dbReference>
<dbReference type="Gene3D" id="1.10.8.10">
    <property type="entry name" value="DNA helicase RuvA subunit, C-terminal domain"/>
    <property type="match status" value="1"/>
</dbReference>
<evidence type="ECO:0000256" key="7">
    <source>
        <dbReference type="HAMAP-Rule" id="MF_00050"/>
    </source>
</evidence>
<dbReference type="CDD" id="cd14275">
    <property type="entry name" value="UBA_EF-Ts"/>
    <property type="match status" value="1"/>
</dbReference>
<dbReference type="PANTHER" id="PTHR11741:SF0">
    <property type="entry name" value="ELONGATION FACTOR TS, MITOCHONDRIAL"/>
    <property type="match status" value="1"/>
</dbReference>
<dbReference type="HAMAP" id="MF_00050">
    <property type="entry name" value="EF_Ts"/>
    <property type="match status" value="1"/>
</dbReference>
<sequence length="303" mass="32631">MIGPCFLSIEFEKLSVEDLAMAITAAQVKELRDRTGAGMMDCKKALTETNGDIELAIDNMRKSGAAKAAKKAGNIAAEGTILIKQGEGYAALLEVNCQTDFVAKDSNFLAFANEVLDVAAASKVTIEALKEQFEETRVALVAKIGENINVRRVEYIDGANLAEYRHGERIGVVVAGVADEETLKHVAMHVAASKPEYVNPSDVPAEVVEKEKALQIEIAMNEGKPAEIAEKMVIGRMKKFTGEVSLTGQAFIMEPKKTVGEILKEKGASVTNFIRLEVGEGIERKEEDFAAEVAAQIAATTKA</sequence>
<reference evidence="11 12" key="1">
    <citation type="submission" date="2007-10" db="EMBL/GenBank/DDBJ databases">
        <title>Complete sequence of Shewanella pealeana ATCC 700345.</title>
        <authorList>
            <consortium name="US DOE Joint Genome Institute"/>
            <person name="Copeland A."/>
            <person name="Lucas S."/>
            <person name="Lapidus A."/>
            <person name="Barry K."/>
            <person name="Glavina del Rio T."/>
            <person name="Dalin E."/>
            <person name="Tice H."/>
            <person name="Pitluck S."/>
            <person name="Chertkov O."/>
            <person name="Brettin T."/>
            <person name="Bruce D."/>
            <person name="Detter J.C."/>
            <person name="Han C."/>
            <person name="Schmutz J."/>
            <person name="Larimer F."/>
            <person name="Land M."/>
            <person name="Hauser L."/>
            <person name="Kyrpides N."/>
            <person name="Kim E."/>
            <person name="Zhao J.-S.Z."/>
            <person name="Manno D."/>
            <person name="Hawari J."/>
            <person name="Richardson P."/>
        </authorList>
    </citation>
    <scope>NUCLEOTIDE SEQUENCE [LARGE SCALE GENOMIC DNA]</scope>
    <source>
        <strain evidence="12">ATCC 700345 / ANG-SQ1</strain>
    </source>
</reference>
<dbReference type="GO" id="GO:0003746">
    <property type="term" value="F:translation elongation factor activity"/>
    <property type="evidence" value="ECO:0007669"/>
    <property type="project" value="UniProtKB-UniRule"/>
</dbReference>
<evidence type="ECO:0000313" key="12">
    <source>
        <dbReference type="Proteomes" id="UP000002608"/>
    </source>
</evidence>
<feature type="domain" description="Translation elongation factor EFTs/EF1B dimerisation" evidence="10">
    <location>
        <begin position="90"/>
        <end position="280"/>
    </location>
</feature>
<dbReference type="Proteomes" id="UP000002608">
    <property type="component" value="Chromosome"/>
</dbReference>
<proteinExistence type="inferred from homology"/>
<evidence type="ECO:0000256" key="4">
    <source>
        <dbReference type="ARBA" id="ARBA00022490"/>
    </source>
</evidence>
<dbReference type="InterPro" id="IPR014039">
    <property type="entry name" value="Transl_elong_EFTs/EF1B_dimer"/>
</dbReference>
<dbReference type="Gene3D" id="1.10.286.20">
    <property type="match status" value="1"/>
</dbReference>
<dbReference type="STRING" id="398579.Spea_2884"/>
<dbReference type="AlphaFoldDB" id="A8H6L5"/>
<evidence type="ECO:0000256" key="5">
    <source>
        <dbReference type="ARBA" id="ARBA00022768"/>
    </source>
</evidence>
<dbReference type="InterPro" id="IPR018101">
    <property type="entry name" value="Transl_elong_Ts_CS"/>
</dbReference>
<evidence type="ECO:0000256" key="6">
    <source>
        <dbReference type="ARBA" id="ARBA00022917"/>
    </source>
</evidence>
<dbReference type="SUPFAM" id="SSF54713">
    <property type="entry name" value="Elongation factor Ts (EF-Ts), dimerisation domain"/>
    <property type="match status" value="2"/>
</dbReference>
<comment type="function">
    <text evidence="7 8">Associates with the EF-Tu.GDP complex and induces the exchange of GDP to GTP. It remains bound to the aminoacyl-tRNA.EF-Tu.GTP complex up to the GTP hydrolysis stage on the ribosome.</text>
</comment>
<comment type="similarity">
    <text evidence="2 7 8">Belongs to the EF-Ts family.</text>
</comment>
<dbReference type="HOGENOM" id="CLU_047155_0_2_6"/>
<protein>
    <recommendedName>
        <fullName evidence="3 7">Elongation factor Ts</fullName>
        <shortName evidence="7">EF-Ts</shortName>
    </recommendedName>
</protein>
<dbReference type="KEGG" id="spl:Spea_2884"/>
<dbReference type="InterPro" id="IPR036402">
    <property type="entry name" value="EF-Ts_dimer_sf"/>
</dbReference>
<dbReference type="FunFam" id="1.10.8.10:FF:000001">
    <property type="entry name" value="Elongation factor Ts"/>
    <property type="match status" value="1"/>
</dbReference>
<evidence type="ECO:0000256" key="3">
    <source>
        <dbReference type="ARBA" id="ARBA00016956"/>
    </source>
</evidence>
<organism evidence="11 12">
    <name type="scientific">Shewanella pealeana (strain ATCC 700345 / ANG-SQ1)</name>
    <dbReference type="NCBI Taxonomy" id="398579"/>
    <lineage>
        <taxon>Bacteria</taxon>
        <taxon>Pseudomonadati</taxon>
        <taxon>Pseudomonadota</taxon>
        <taxon>Gammaproteobacteria</taxon>
        <taxon>Alteromonadales</taxon>
        <taxon>Shewanellaceae</taxon>
        <taxon>Shewanella</taxon>
    </lineage>
</organism>
<dbReference type="Pfam" id="PF00889">
    <property type="entry name" value="EF_TS"/>
    <property type="match status" value="1"/>
</dbReference>